<dbReference type="GO" id="GO:0003677">
    <property type="term" value="F:DNA binding"/>
    <property type="evidence" value="ECO:0007669"/>
    <property type="project" value="InterPro"/>
</dbReference>
<dbReference type="OrthoDB" id="9787585at2"/>
<feature type="domain" description="UvrD-like helicase ATP-binding" evidence="8">
    <location>
        <begin position="198"/>
        <end position="665"/>
    </location>
</feature>
<dbReference type="InterPro" id="IPR014016">
    <property type="entry name" value="UvrD-like_ATP-bd"/>
</dbReference>
<evidence type="ECO:0000313" key="10">
    <source>
        <dbReference type="Proteomes" id="UP000006640"/>
    </source>
</evidence>
<dbReference type="SUPFAM" id="SSF52540">
    <property type="entry name" value="P-loop containing nucleoside triphosphate hydrolases"/>
    <property type="match status" value="1"/>
</dbReference>
<keyword evidence="4 5" id="KW-0067">ATP-binding</keyword>
<gene>
    <name evidence="9" type="ordered locus">Tbis_0765</name>
</gene>
<dbReference type="GO" id="GO:0005829">
    <property type="term" value="C:cytosol"/>
    <property type="evidence" value="ECO:0007669"/>
    <property type="project" value="TreeGrafter"/>
</dbReference>
<dbReference type="HOGENOM" id="CLU_010312_3_1_11"/>
<evidence type="ECO:0000256" key="2">
    <source>
        <dbReference type="ARBA" id="ARBA00022801"/>
    </source>
</evidence>
<dbReference type="EMBL" id="CP001874">
    <property type="protein sequence ID" value="ADG87489.1"/>
    <property type="molecule type" value="Genomic_DNA"/>
</dbReference>
<sequence>MTCRHTNTFNYIVSEERQLANSEIAREQAYVDMLYRRLDELREEAAQRLATVLREHGGTEQALIERESAVARYADRVARLDAAENRLCFGRLDMRDGRRRYIGRIGISADDDAGDGEPLLLDWRAPAARPFYLATAAAPERVRRRRHITLRGRRVAALDDELLDREAAGAEDGLVGEAALLAAVNAARTGRMQDIVETIQAEQDEIIRSDHRGVLVVQGGPGTGKTAVALHRAAYLLYTHRHLASRGVLVVGPNPAFLRYIGQVLPGLGETNVLLTTVGEMFPGVVADRPEPPETAEIKGRAVMAEVIAAAVRDRQAPSRGDVEIPYGPGTLRLTERDCLRAAERARAGRATHNEAGRIFRREILDLLARQAAERLEAVALDEEGRPLDGGDPGGGLTEADRRALLAAGYPAELLEAGPGPLTQGGRETMLDEADLAELRKELQADPGVRAALDELWPILTPQRLLTDLFADPGRLATAAPMLSEQERKLLERPPGGGWSTADVPLLDEAAELLGEAPRTGPTPEEIERAEQIAYAQGVLDILVGSRSSDLEEGEEGEILIATDVIDARRLAERHGAADHRTLAERAAGDRSWAFGHVVVDEAQELSEMAWRMIMRRCPGRSMTIVGDVAQTGDPAGTTSWDRVLRPHVGDRWRLARLTVNYRTPAEIMTAATRALAATAPAGEPEPEAPRSVRETGVPPWRLRTTPEELPRVLAECAARELASLGEGRLAVIVPDARRDELGEAIAAVVPEASYGAVPDLERPVVVLGVRQAKGLEFDSVLIADPAAILAAGPRGRNDLYVAMTRATRRLGVVHPGPPPAAIAAAIPGELG</sequence>
<dbReference type="GO" id="GO:0016787">
    <property type="term" value="F:hydrolase activity"/>
    <property type="evidence" value="ECO:0007669"/>
    <property type="project" value="UniProtKB-UniRule"/>
</dbReference>
<feature type="binding site" evidence="5">
    <location>
        <begin position="219"/>
        <end position="226"/>
    </location>
    <ligand>
        <name>ATP</name>
        <dbReference type="ChEBI" id="CHEBI:30616"/>
    </ligand>
</feature>
<dbReference type="GO" id="GO:0005524">
    <property type="term" value="F:ATP binding"/>
    <property type="evidence" value="ECO:0007669"/>
    <property type="project" value="UniProtKB-UniRule"/>
</dbReference>
<name>D6Y6B7_THEBD</name>
<dbReference type="InterPro" id="IPR027417">
    <property type="entry name" value="P-loop_NTPase"/>
</dbReference>
<dbReference type="PANTHER" id="PTHR11070:SF45">
    <property type="entry name" value="DNA 3'-5' HELICASE"/>
    <property type="match status" value="1"/>
</dbReference>
<dbReference type="PANTHER" id="PTHR11070">
    <property type="entry name" value="UVRD / RECB / PCRA DNA HELICASE FAMILY MEMBER"/>
    <property type="match status" value="1"/>
</dbReference>
<evidence type="ECO:0000259" key="8">
    <source>
        <dbReference type="PROSITE" id="PS51198"/>
    </source>
</evidence>
<organism evidence="9 10">
    <name type="scientific">Thermobispora bispora (strain ATCC 19993 / DSM 43833 / CBS 139.67 / JCM 10125 / KCTC 9307 / NBRC 14880 / R51)</name>
    <dbReference type="NCBI Taxonomy" id="469371"/>
    <lineage>
        <taxon>Bacteria</taxon>
        <taxon>Bacillati</taxon>
        <taxon>Actinomycetota</taxon>
        <taxon>Actinomycetes</taxon>
        <taxon>Streptosporangiales</taxon>
        <taxon>Streptosporangiaceae</taxon>
        <taxon>Thermobispora</taxon>
    </lineage>
</organism>
<dbReference type="GO" id="GO:0000725">
    <property type="term" value="P:recombinational repair"/>
    <property type="evidence" value="ECO:0007669"/>
    <property type="project" value="TreeGrafter"/>
</dbReference>
<dbReference type="Gene3D" id="3.40.50.300">
    <property type="entry name" value="P-loop containing nucleotide triphosphate hydrolases"/>
    <property type="match status" value="3"/>
</dbReference>
<evidence type="ECO:0000256" key="5">
    <source>
        <dbReference type="PROSITE-ProRule" id="PRU00560"/>
    </source>
</evidence>
<dbReference type="InterPro" id="IPR000212">
    <property type="entry name" value="DNA_helicase_UvrD/REP"/>
</dbReference>
<keyword evidence="6" id="KW-0175">Coiled coil</keyword>
<feature type="region of interest" description="Disordered" evidence="7">
    <location>
        <begin position="679"/>
        <end position="703"/>
    </location>
</feature>
<feature type="coiled-coil region" evidence="6">
    <location>
        <begin position="24"/>
        <end position="55"/>
    </location>
</feature>
<dbReference type="GO" id="GO:0043138">
    <property type="term" value="F:3'-5' DNA helicase activity"/>
    <property type="evidence" value="ECO:0007669"/>
    <property type="project" value="TreeGrafter"/>
</dbReference>
<dbReference type="Pfam" id="PF13538">
    <property type="entry name" value="UvrD_C_2"/>
    <property type="match status" value="1"/>
</dbReference>
<dbReference type="KEGG" id="tbi:Tbis_0765"/>
<proteinExistence type="predicted"/>
<dbReference type="STRING" id="469371.Tbis_0765"/>
<evidence type="ECO:0000256" key="1">
    <source>
        <dbReference type="ARBA" id="ARBA00022741"/>
    </source>
</evidence>
<keyword evidence="2 5" id="KW-0378">Hydrolase</keyword>
<dbReference type="Proteomes" id="UP000006640">
    <property type="component" value="Chromosome"/>
</dbReference>
<keyword evidence="1 5" id="KW-0547">Nucleotide-binding</keyword>
<reference evidence="9 10" key="1">
    <citation type="submission" date="2010-01" db="EMBL/GenBank/DDBJ databases">
        <title>The complete genome of Thermobispora bispora DSM 43833.</title>
        <authorList>
            <consortium name="US DOE Joint Genome Institute (JGI-PGF)"/>
            <person name="Lucas S."/>
            <person name="Copeland A."/>
            <person name="Lapidus A."/>
            <person name="Glavina del Rio T."/>
            <person name="Dalin E."/>
            <person name="Tice H."/>
            <person name="Bruce D."/>
            <person name="Goodwin L."/>
            <person name="Pitluck S."/>
            <person name="Kyrpides N."/>
            <person name="Mavromatis K."/>
            <person name="Ivanova N."/>
            <person name="Mikhailova N."/>
            <person name="Chertkov O."/>
            <person name="Brettin T."/>
            <person name="Detter J.C."/>
            <person name="Han C."/>
            <person name="Larimer F."/>
            <person name="Land M."/>
            <person name="Hauser L."/>
            <person name="Markowitz V."/>
            <person name="Cheng J.-F."/>
            <person name="Hugenholtz P."/>
            <person name="Woyke T."/>
            <person name="Wu D."/>
            <person name="Jando M."/>
            <person name="Schneider S."/>
            <person name="Klenk H.-P."/>
            <person name="Eisen J.A."/>
        </authorList>
    </citation>
    <scope>NUCLEOTIDE SEQUENCE [LARGE SCALE GENOMIC DNA]</scope>
    <source>
        <strain evidence="10">ATCC 19993 / DSM 43833 / CBS 139.67 / JCM 10125 / KCTC 9307 / NBRC 14880 / R51</strain>
    </source>
</reference>
<keyword evidence="10" id="KW-1185">Reference proteome</keyword>
<dbReference type="eggNOG" id="COG3973">
    <property type="taxonomic scope" value="Bacteria"/>
</dbReference>
<evidence type="ECO:0000256" key="6">
    <source>
        <dbReference type="SAM" id="Coils"/>
    </source>
</evidence>
<dbReference type="InterPro" id="IPR027785">
    <property type="entry name" value="UvrD-like_helicase_C"/>
</dbReference>
<evidence type="ECO:0000256" key="7">
    <source>
        <dbReference type="SAM" id="MobiDB-lite"/>
    </source>
</evidence>
<evidence type="ECO:0000256" key="3">
    <source>
        <dbReference type="ARBA" id="ARBA00022806"/>
    </source>
</evidence>
<accession>D6Y6B7</accession>
<dbReference type="AlphaFoldDB" id="D6Y6B7"/>
<dbReference type="PROSITE" id="PS51198">
    <property type="entry name" value="UVRD_HELICASE_ATP_BIND"/>
    <property type="match status" value="1"/>
</dbReference>
<protein>
    <submittedName>
        <fullName evidence="9">Superfamily I DNA and RNA helicase-like protein</fullName>
    </submittedName>
</protein>
<keyword evidence="3 5" id="KW-0347">Helicase</keyword>
<evidence type="ECO:0000313" key="9">
    <source>
        <dbReference type="EMBL" id="ADG87489.1"/>
    </source>
</evidence>
<dbReference type="RefSeq" id="WP_013131022.1">
    <property type="nucleotide sequence ID" value="NC_014165.1"/>
</dbReference>
<evidence type="ECO:0000256" key="4">
    <source>
        <dbReference type="ARBA" id="ARBA00022840"/>
    </source>
</evidence>